<sequence>MKHIILLGYRGSIVHGTYIPGKIDDKDVLGVCIPPRDYYFGLKRTKKFDYDFEQYEKFEGEWDIVIYSLHKYISLLLKNNPNVMSLLWLEDKHYIFTSTLGELLIKNREIFSSKLAYKAFSG</sequence>
<gene>
    <name evidence="1" type="ORF">S03H2_45585</name>
</gene>
<reference evidence="1" key="1">
    <citation type="journal article" date="2014" name="Front. Microbiol.">
        <title>High frequency of phylogenetically diverse reductive dehalogenase-homologous genes in deep subseafloor sedimentary metagenomes.</title>
        <authorList>
            <person name="Kawai M."/>
            <person name="Futagami T."/>
            <person name="Toyoda A."/>
            <person name="Takaki Y."/>
            <person name="Nishi S."/>
            <person name="Hori S."/>
            <person name="Arai W."/>
            <person name="Tsubouchi T."/>
            <person name="Morono Y."/>
            <person name="Uchiyama I."/>
            <person name="Ito T."/>
            <person name="Fujiyama A."/>
            <person name="Inagaki F."/>
            <person name="Takami H."/>
        </authorList>
    </citation>
    <scope>NUCLEOTIDE SEQUENCE</scope>
    <source>
        <strain evidence="1">Expedition CK06-06</strain>
    </source>
</reference>
<dbReference type="EMBL" id="BARU01028571">
    <property type="protein sequence ID" value="GAH72166.1"/>
    <property type="molecule type" value="Genomic_DNA"/>
</dbReference>
<proteinExistence type="predicted"/>
<dbReference type="AlphaFoldDB" id="X1HPT6"/>
<accession>X1HPT6</accession>
<organism evidence="1">
    <name type="scientific">marine sediment metagenome</name>
    <dbReference type="NCBI Taxonomy" id="412755"/>
    <lineage>
        <taxon>unclassified sequences</taxon>
        <taxon>metagenomes</taxon>
        <taxon>ecological metagenomes</taxon>
    </lineage>
</organism>
<name>X1HPT6_9ZZZZ</name>
<dbReference type="Pfam" id="PF10127">
    <property type="entry name" value="RlaP"/>
    <property type="match status" value="1"/>
</dbReference>
<feature type="non-terminal residue" evidence="1">
    <location>
        <position position="122"/>
    </location>
</feature>
<evidence type="ECO:0000313" key="1">
    <source>
        <dbReference type="EMBL" id="GAH72166.1"/>
    </source>
</evidence>
<protein>
    <submittedName>
        <fullName evidence="1">Uncharacterized protein</fullName>
    </submittedName>
</protein>
<dbReference type="InterPro" id="IPR018775">
    <property type="entry name" value="RlaP"/>
</dbReference>
<comment type="caution">
    <text evidence="1">The sequence shown here is derived from an EMBL/GenBank/DDBJ whole genome shotgun (WGS) entry which is preliminary data.</text>
</comment>